<name>A0A6B2MF60_9BURK</name>
<gene>
    <name evidence="2" type="ORF">GFJ35_15560</name>
</gene>
<dbReference type="RefSeq" id="WP_077176830.1">
    <property type="nucleotide sequence ID" value="NZ_CADETK010000008.1"/>
</dbReference>
<organism evidence="2">
    <name type="scientific">Burkholderia cenocepacia</name>
    <dbReference type="NCBI Taxonomy" id="95486"/>
    <lineage>
        <taxon>Bacteria</taxon>
        <taxon>Pseudomonadati</taxon>
        <taxon>Pseudomonadota</taxon>
        <taxon>Betaproteobacteria</taxon>
        <taxon>Burkholderiales</taxon>
        <taxon>Burkholderiaceae</taxon>
        <taxon>Burkholderia</taxon>
        <taxon>Burkholderia cepacia complex</taxon>
    </lineage>
</organism>
<dbReference type="AlphaFoldDB" id="A0A6B2MF60"/>
<accession>A0A6B2MF60</accession>
<dbReference type="OrthoDB" id="9104525at2"/>
<evidence type="ECO:0008006" key="3">
    <source>
        <dbReference type="Google" id="ProtNLM"/>
    </source>
</evidence>
<sequence>MRPSGARDPMTRGRHPGPRPWMHRWLGAIGLCLLLSSATTWLGAIHDHPVSPGVVAGMTAPECGRVGARPAGSMLTTPIPEQDVCLSLFVYRASYPDAASDVASYRTWILQQRVGEFWQLFGYVLLLWAAVLGLVVGPIWIFMRRPGYRHRGSRRGR</sequence>
<evidence type="ECO:0000256" key="1">
    <source>
        <dbReference type="SAM" id="Phobius"/>
    </source>
</evidence>
<feature type="transmembrane region" description="Helical" evidence="1">
    <location>
        <begin position="21"/>
        <end position="44"/>
    </location>
</feature>
<feature type="transmembrane region" description="Helical" evidence="1">
    <location>
        <begin position="120"/>
        <end position="143"/>
    </location>
</feature>
<dbReference type="EMBL" id="JAAEAM010000015">
    <property type="protein sequence ID" value="NDV73489.1"/>
    <property type="molecule type" value="Genomic_DNA"/>
</dbReference>
<keyword evidence="1" id="KW-0812">Transmembrane</keyword>
<proteinExistence type="predicted"/>
<keyword evidence="1" id="KW-0472">Membrane</keyword>
<protein>
    <recommendedName>
        <fullName evidence="3">Transmembrane protein</fullName>
    </recommendedName>
</protein>
<keyword evidence="1" id="KW-1133">Transmembrane helix</keyword>
<evidence type="ECO:0000313" key="2">
    <source>
        <dbReference type="EMBL" id="NDV73489.1"/>
    </source>
</evidence>
<comment type="caution">
    <text evidence="2">The sequence shown here is derived from an EMBL/GenBank/DDBJ whole genome shotgun (WGS) entry which is preliminary data.</text>
</comment>
<reference evidence="2" key="1">
    <citation type="submission" date="2019-11" db="EMBL/GenBank/DDBJ databases">
        <title>Burkholderia cenocepacia CF.</title>
        <authorList>
            <person name="Vianna E.F."/>
            <person name="Marques E.A."/>
            <person name="Albano R.M."/>
            <person name="Leao R.S."/>
        </authorList>
    </citation>
    <scope>NUCLEOTIDE SEQUENCE</scope>
    <source>
        <strain evidence="2">MS-2140</strain>
    </source>
</reference>